<comment type="subcellular location">
    <subcellularLocation>
        <location evidence="1">Cell membrane</location>
        <topology evidence="1">Multi-pass membrane protein</topology>
    </subcellularLocation>
</comment>
<feature type="domain" description="Major facilitator superfamily (MFS) profile" evidence="9">
    <location>
        <begin position="41"/>
        <end position="471"/>
    </location>
</feature>
<feature type="transmembrane region" description="Helical" evidence="8">
    <location>
        <begin position="348"/>
        <end position="369"/>
    </location>
</feature>
<proteinExistence type="predicted"/>
<keyword evidence="3" id="KW-1003">Cell membrane</keyword>
<feature type="transmembrane region" description="Helical" evidence="8">
    <location>
        <begin position="200"/>
        <end position="218"/>
    </location>
</feature>
<sequence>MPRTPNLYLATGTQYLSQVSSRESAFRQPTADGFRLGQVLATLAVSLGPFAAGLGKGYSSPAIASLEEQQLSPQNMSSFSVSPQQASWIASLSLLGALFGGLLGGMAMQFGRRRVILVTSLPFSVSWIVTVFANSVEIMFATAFIGGFCCAIVLLVTQVYISEISVPDIRGCLSAVLKIVGHMGTLISFAFGAYLNWRELALLVSAAPIMLFAISFYIPETPSFLVLAGREEEAKESLQWLRGPNVDVRHELATIRTNILARAHMNKARRKNIRFIVSRLSKPILITCGLMFFQRFSGVNSFNFYAVTIFRKTFGGMNPHGGAVSVGFVQLLASLLSGLLIDVIGRLPLLIASSVFMSMALAGFGSYTYYQHMAGAQNDWIPLLCVLVFTVAFSLGISPISWLLIAELFPLEYRGLGSAIASSFSYLCAFIGVKTFVDFQQLFGMHGAFWFYSAISITGLWFVICFVPETKGRDLEEMDPTSFVT</sequence>
<protein>
    <recommendedName>
        <fullName evidence="9">Major facilitator superfamily (MFS) profile domain-containing protein</fullName>
    </recommendedName>
</protein>
<dbReference type="PRINTS" id="PR00171">
    <property type="entry name" value="SUGRTRNSPORT"/>
</dbReference>
<feature type="transmembrane region" description="Helical" evidence="8">
    <location>
        <begin position="449"/>
        <end position="468"/>
    </location>
</feature>
<evidence type="ECO:0000256" key="2">
    <source>
        <dbReference type="ARBA" id="ARBA00022448"/>
    </source>
</evidence>
<dbReference type="Gene3D" id="1.20.1250.20">
    <property type="entry name" value="MFS general substrate transporter like domains"/>
    <property type="match status" value="1"/>
</dbReference>
<organism evidence="10">
    <name type="scientific">Menopon gallinae</name>
    <name type="common">poultry shaft louse</name>
    <dbReference type="NCBI Taxonomy" id="328185"/>
    <lineage>
        <taxon>Eukaryota</taxon>
        <taxon>Metazoa</taxon>
        <taxon>Ecdysozoa</taxon>
        <taxon>Arthropoda</taxon>
        <taxon>Hexapoda</taxon>
        <taxon>Insecta</taxon>
        <taxon>Pterygota</taxon>
        <taxon>Neoptera</taxon>
        <taxon>Paraneoptera</taxon>
        <taxon>Psocodea</taxon>
        <taxon>Troctomorpha</taxon>
        <taxon>Phthiraptera</taxon>
        <taxon>Amblycera</taxon>
        <taxon>Menoponidae</taxon>
        <taxon>Menopon</taxon>
    </lineage>
</organism>
<evidence type="ECO:0000259" key="9">
    <source>
        <dbReference type="PROSITE" id="PS50850"/>
    </source>
</evidence>
<dbReference type="InterPro" id="IPR036259">
    <property type="entry name" value="MFS_trans_sf"/>
</dbReference>
<accession>A0AAW2IBF3</accession>
<evidence type="ECO:0000256" key="6">
    <source>
        <dbReference type="ARBA" id="ARBA00022989"/>
    </source>
</evidence>
<dbReference type="Pfam" id="PF00083">
    <property type="entry name" value="Sugar_tr"/>
    <property type="match status" value="1"/>
</dbReference>
<dbReference type="PROSITE" id="PS50850">
    <property type="entry name" value="MFS"/>
    <property type="match status" value="1"/>
</dbReference>
<feature type="transmembrane region" description="Helical" evidence="8">
    <location>
        <begin position="381"/>
        <end position="404"/>
    </location>
</feature>
<dbReference type="InterPro" id="IPR020846">
    <property type="entry name" value="MFS_dom"/>
</dbReference>
<evidence type="ECO:0000256" key="8">
    <source>
        <dbReference type="SAM" id="Phobius"/>
    </source>
</evidence>
<keyword evidence="7 8" id="KW-0472">Membrane</keyword>
<dbReference type="EMBL" id="JARGDH010000001">
    <property type="protein sequence ID" value="KAL0279231.1"/>
    <property type="molecule type" value="Genomic_DNA"/>
</dbReference>
<dbReference type="InterPro" id="IPR005828">
    <property type="entry name" value="MFS_sugar_transport-like"/>
</dbReference>
<evidence type="ECO:0000256" key="7">
    <source>
        <dbReference type="ARBA" id="ARBA00023136"/>
    </source>
</evidence>
<keyword evidence="2" id="KW-0813">Transport</keyword>
<evidence type="ECO:0000256" key="5">
    <source>
        <dbReference type="ARBA" id="ARBA00022692"/>
    </source>
</evidence>
<dbReference type="FunFam" id="1.20.1250.20:FF:000218">
    <property type="entry name" value="facilitated trehalose transporter Tret1"/>
    <property type="match status" value="1"/>
</dbReference>
<dbReference type="InterPro" id="IPR003663">
    <property type="entry name" value="Sugar/inositol_transpt"/>
</dbReference>
<evidence type="ECO:0000256" key="1">
    <source>
        <dbReference type="ARBA" id="ARBA00004651"/>
    </source>
</evidence>
<dbReference type="PANTHER" id="PTHR48021">
    <property type="match status" value="1"/>
</dbReference>
<feature type="transmembrane region" description="Helical" evidence="8">
    <location>
        <begin position="322"/>
        <end position="341"/>
    </location>
</feature>
<evidence type="ECO:0000256" key="4">
    <source>
        <dbReference type="ARBA" id="ARBA00022597"/>
    </source>
</evidence>
<evidence type="ECO:0000256" key="3">
    <source>
        <dbReference type="ARBA" id="ARBA00022475"/>
    </source>
</evidence>
<dbReference type="SUPFAM" id="SSF103473">
    <property type="entry name" value="MFS general substrate transporter"/>
    <property type="match status" value="1"/>
</dbReference>
<keyword evidence="4" id="KW-0762">Sugar transport</keyword>
<dbReference type="GO" id="GO:0005886">
    <property type="term" value="C:plasma membrane"/>
    <property type="evidence" value="ECO:0007669"/>
    <property type="project" value="UniProtKB-SubCell"/>
</dbReference>
<keyword evidence="5 8" id="KW-0812">Transmembrane</keyword>
<dbReference type="AlphaFoldDB" id="A0AAW2IBF3"/>
<feature type="transmembrane region" description="Helical" evidence="8">
    <location>
        <begin position="416"/>
        <end position="437"/>
    </location>
</feature>
<gene>
    <name evidence="10" type="ORF">PYX00_000838</name>
</gene>
<evidence type="ECO:0000313" key="10">
    <source>
        <dbReference type="EMBL" id="KAL0279231.1"/>
    </source>
</evidence>
<feature type="transmembrane region" description="Helical" evidence="8">
    <location>
        <begin position="272"/>
        <end position="293"/>
    </location>
</feature>
<feature type="transmembrane region" description="Helical" evidence="8">
    <location>
        <begin position="139"/>
        <end position="161"/>
    </location>
</feature>
<dbReference type="InterPro" id="IPR050549">
    <property type="entry name" value="MFS_Trehalose_Transporter"/>
</dbReference>
<dbReference type="GO" id="GO:0022857">
    <property type="term" value="F:transmembrane transporter activity"/>
    <property type="evidence" value="ECO:0007669"/>
    <property type="project" value="InterPro"/>
</dbReference>
<comment type="caution">
    <text evidence="10">The sequence shown here is derived from an EMBL/GenBank/DDBJ whole genome shotgun (WGS) entry which is preliminary data.</text>
</comment>
<feature type="transmembrane region" description="Helical" evidence="8">
    <location>
        <begin position="115"/>
        <end position="133"/>
    </location>
</feature>
<feature type="transmembrane region" description="Helical" evidence="8">
    <location>
        <begin position="173"/>
        <end position="194"/>
    </location>
</feature>
<keyword evidence="6 8" id="KW-1133">Transmembrane helix</keyword>
<name>A0AAW2IBF3_9NEOP</name>
<reference evidence="10" key="1">
    <citation type="journal article" date="2024" name="Gigascience">
        <title>Chromosome-level genome of the poultry shaft louse Menopon gallinae provides insight into the host-switching and adaptive evolution of parasitic lice.</title>
        <authorList>
            <person name="Xu Y."/>
            <person name="Ma L."/>
            <person name="Liu S."/>
            <person name="Liang Y."/>
            <person name="Liu Q."/>
            <person name="He Z."/>
            <person name="Tian L."/>
            <person name="Duan Y."/>
            <person name="Cai W."/>
            <person name="Li H."/>
            <person name="Song F."/>
        </authorList>
    </citation>
    <scope>NUCLEOTIDE SEQUENCE</scope>
    <source>
        <strain evidence="10">Cailab_2023a</strain>
    </source>
</reference>
<feature type="transmembrane region" description="Helical" evidence="8">
    <location>
        <begin position="86"/>
        <end position="108"/>
    </location>
</feature>
<dbReference type="PANTHER" id="PTHR48021:SF34">
    <property type="entry name" value="FACILITATED TREHALOSE TRANSPORTER TRET1-2 HOMOLOG-LIKE PROTEIN"/>
    <property type="match status" value="1"/>
</dbReference>